<dbReference type="AlphaFoldDB" id="A0A812G976"/>
<reference evidence="1" key="1">
    <citation type="submission" date="2021-02" db="EMBL/GenBank/DDBJ databases">
        <authorList>
            <person name="Dougan E. K."/>
            <person name="Rhodes N."/>
            <person name="Thang M."/>
            <person name="Chan C."/>
        </authorList>
    </citation>
    <scope>NUCLEOTIDE SEQUENCE</scope>
</reference>
<accession>A0A812G976</accession>
<name>A0A812G976_9DINO</name>
<dbReference type="OrthoDB" id="10343637at2759"/>
<gene>
    <name evidence="1" type="ORF">SNAT2548_LOCUS78</name>
</gene>
<keyword evidence="2" id="KW-1185">Reference proteome</keyword>
<protein>
    <submittedName>
        <fullName evidence="1">Uncharacterized protein</fullName>
    </submittedName>
</protein>
<proteinExistence type="predicted"/>
<comment type="caution">
    <text evidence="1">The sequence shown here is derived from an EMBL/GenBank/DDBJ whole genome shotgun (WGS) entry which is preliminary data.</text>
</comment>
<dbReference type="EMBL" id="CAJNDS010000001">
    <property type="protein sequence ID" value="CAE6910014.1"/>
    <property type="molecule type" value="Genomic_DNA"/>
</dbReference>
<evidence type="ECO:0000313" key="1">
    <source>
        <dbReference type="EMBL" id="CAE6910014.1"/>
    </source>
</evidence>
<evidence type="ECO:0000313" key="2">
    <source>
        <dbReference type="Proteomes" id="UP000604046"/>
    </source>
</evidence>
<organism evidence="1 2">
    <name type="scientific">Symbiodinium natans</name>
    <dbReference type="NCBI Taxonomy" id="878477"/>
    <lineage>
        <taxon>Eukaryota</taxon>
        <taxon>Sar</taxon>
        <taxon>Alveolata</taxon>
        <taxon>Dinophyceae</taxon>
        <taxon>Suessiales</taxon>
        <taxon>Symbiodiniaceae</taxon>
        <taxon>Symbiodinium</taxon>
    </lineage>
</organism>
<sequence>MYSVGDTGWQLNANLTALAAQNGTERWVQADLSTSNIAIFFQAREELPLNVYSFAYDGTSWAFLNLETFPEGAQCSAKFGGCLKLGGNLMVFRAATDGTSRPFQTFQWQGAGWSLVPGANLTVTSQSTARL</sequence>
<dbReference type="Proteomes" id="UP000604046">
    <property type="component" value="Unassembled WGS sequence"/>
</dbReference>